<reference evidence="5" key="1">
    <citation type="journal article" date="2019" name="Int. J. Syst. Evol. Microbiol.">
        <title>The Global Catalogue of Microorganisms (GCM) 10K type strain sequencing project: providing services to taxonomists for standard genome sequencing and annotation.</title>
        <authorList>
            <consortium name="The Broad Institute Genomics Platform"/>
            <consortium name="The Broad Institute Genome Sequencing Center for Infectious Disease"/>
            <person name="Wu L."/>
            <person name="Ma J."/>
        </authorList>
    </citation>
    <scope>NUCLEOTIDE SEQUENCE [LARGE SCALE GENOMIC DNA]</scope>
    <source>
        <strain evidence="5">KCTC 42585</strain>
    </source>
</reference>
<feature type="chain" id="PRO_5046833836" description="Leucine-rich repeat domain-containing protein" evidence="3">
    <location>
        <begin position="23"/>
        <end position="544"/>
    </location>
</feature>
<comment type="caution">
    <text evidence="4">The sequence shown here is derived from an EMBL/GenBank/DDBJ whole genome shotgun (WGS) entry which is preliminary data.</text>
</comment>
<keyword evidence="3" id="KW-0732">Signal</keyword>
<keyword evidence="5" id="KW-1185">Reference proteome</keyword>
<feature type="signal peptide" evidence="3">
    <location>
        <begin position="1"/>
        <end position="22"/>
    </location>
</feature>
<dbReference type="PANTHER" id="PTHR47566:SF1">
    <property type="entry name" value="PROTEIN NUD1"/>
    <property type="match status" value="1"/>
</dbReference>
<evidence type="ECO:0000313" key="5">
    <source>
        <dbReference type="Proteomes" id="UP001597468"/>
    </source>
</evidence>
<dbReference type="InterPro" id="IPR001611">
    <property type="entry name" value="Leu-rich_rpt"/>
</dbReference>
<dbReference type="Proteomes" id="UP001597468">
    <property type="component" value="Unassembled WGS sequence"/>
</dbReference>
<organism evidence="4 5">
    <name type="scientific">Salinimicrobium flavum</name>
    <dbReference type="NCBI Taxonomy" id="1737065"/>
    <lineage>
        <taxon>Bacteria</taxon>
        <taxon>Pseudomonadati</taxon>
        <taxon>Bacteroidota</taxon>
        <taxon>Flavobacteriia</taxon>
        <taxon>Flavobacteriales</taxon>
        <taxon>Flavobacteriaceae</taxon>
        <taxon>Salinimicrobium</taxon>
    </lineage>
</organism>
<keyword evidence="1" id="KW-0433">Leucine-rich repeat</keyword>
<evidence type="ECO:0000256" key="3">
    <source>
        <dbReference type="SAM" id="SignalP"/>
    </source>
</evidence>
<dbReference type="InterPro" id="IPR052574">
    <property type="entry name" value="CDIRP"/>
</dbReference>
<proteinExistence type="predicted"/>
<sequence>MKYSFFTALFAAALLLACSASNDDGEEIPPPKAYELEEKILGKWDVESKETENKSRQKQSAPQCNIFSLIFNADGSFIITHQEGTITGEYKVEGENLISLGKAGSIGEISFHAYGLFFRATLTDICSGTGSAGRDEEYVPGDCYSFLFCMDNSFWSSTDEGSVAFLEFKNRSLEEFFVRNSFFTDQKCKEKTSNEQENLTSVMIANYNHLLKFILEEGSPVIYSYTPLENGKLQEEIQTTAGTQVRIFEPASESDMDAYSQYVQCGEKTYVPDDIFEKELIRMGYDDILDDYVLTKNINTIERFYISDSNYPLDEELETLTGLQDFTALADLDVQARSLPEIDLSGNVNLERLFLGSPVMTSLDLTHNTKLRSLYFEFAQIQELDLSRNTELRAVELQLMPLPSLNISKNNKLEMLTVEGGGFKELIAGEHPVLWHLNISDNKDFAAIDASHFPNLKELILSNNKLTAVDVSTLSSLEMLEVFDNFLTGLDVSNNEGLYYFTAAQNPDLECIQVAQVHLDRLAAGNPRMMWSKDEKASYSLDCE</sequence>
<accession>A0ABW5IYX4</accession>
<evidence type="ECO:0008006" key="6">
    <source>
        <dbReference type="Google" id="ProtNLM"/>
    </source>
</evidence>
<dbReference type="PROSITE" id="PS51257">
    <property type="entry name" value="PROKAR_LIPOPROTEIN"/>
    <property type="match status" value="1"/>
</dbReference>
<dbReference type="Gene3D" id="3.80.10.10">
    <property type="entry name" value="Ribonuclease Inhibitor"/>
    <property type="match status" value="1"/>
</dbReference>
<evidence type="ECO:0000256" key="2">
    <source>
        <dbReference type="ARBA" id="ARBA00022737"/>
    </source>
</evidence>
<protein>
    <recommendedName>
        <fullName evidence="6">Leucine-rich repeat domain-containing protein</fullName>
    </recommendedName>
</protein>
<dbReference type="EMBL" id="JBHULT010000009">
    <property type="protein sequence ID" value="MFD2518271.1"/>
    <property type="molecule type" value="Genomic_DNA"/>
</dbReference>
<keyword evidence="2" id="KW-0677">Repeat</keyword>
<dbReference type="RefSeq" id="WP_380752077.1">
    <property type="nucleotide sequence ID" value="NZ_JBHULT010000009.1"/>
</dbReference>
<dbReference type="PANTHER" id="PTHR47566">
    <property type="match status" value="1"/>
</dbReference>
<evidence type="ECO:0000313" key="4">
    <source>
        <dbReference type="EMBL" id="MFD2518271.1"/>
    </source>
</evidence>
<evidence type="ECO:0000256" key="1">
    <source>
        <dbReference type="ARBA" id="ARBA00022614"/>
    </source>
</evidence>
<dbReference type="InterPro" id="IPR032675">
    <property type="entry name" value="LRR_dom_sf"/>
</dbReference>
<name>A0ABW5IYX4_9FLAO</name>
<dbReference type="SUPFAM" id="SSF52058">
    <property type="entry name" value="L domain-like"/>
    <property type="match status" value="1"/>
</dbReference>
<gene>
    <name evidence="4" type="ORF">ACFSTG_10235</name>
</gene>
<dbReference type="PROSITE" id="PS51450">
    <property type="entry name" value="LRR"/>
    <property type="match status" value="1"/>
</dbReference>